<keyword evidence="9" id="KW-1185">Reference proteome</keyword>
<sequence length="552" mass="62438">MNNSTSGLPGSTCFYLDRFQLFRMKPLNTEYIINCTLNGLFAIAAILGNGLILHALRKSAALRPPSRALMYSLAASDIGVGLTVQPFYVIYKTAELMNNRELYCVTGIGFHLSANVFSAVSFLTITAISVDRLLALHLGSRYQSTVSLKRVAAVIISIWTLTGLWLFLWFWNIISYQLFNITVVSICLFICLLAYLWLWFKLRRLRIRAMARWKEEEESSFASTPRFGVQKRSVINMFYVYLLMFACYVPYLSMFVVIQTTKVNSTKIAALSYTMTLLFANSAFNPFLYCFRIKEIRKEGFQYYFYTLTKEFSTAVTVFISILASIDVVGNTIVCLLIIKFQDMRVRMNYLILNLAAADIIVALFLVPRSIVAHTVNHPEGISGTVLCKFLTSGVLAWVALVTSVLTLIIIAFERYFAVLDPQIHQRQLNASRLKGRVKINRRITKMVMTVSVVFFICWIPALTSLCVLSFHSVSQKQGYALHVVSTILVLFNCTANPFIYVLVSHRFRRHFKELVCCVGTSSNAKVYPTTEGKDSGSVQPVQIRLVSLADC</sequence>
<accession>A0ABN8MYS7</accession>
<evidence type="ECO:0000256" key="2">
    <source>
        <dbReference type="ARBA" id="ARBA00022692"/>
    </source>
</evidence>
<dbReference type="InterPro" id="IPR000276">
    <property type="entry name" value="GPCR_Rhodpsn"/>
</dbReference>
<feature type="transmembrane region" description="Helical" evidence="6">
    <location>
        <begin position="238"/>
        <end position="258"/>
    </location>
</feature>
<keyword evidence="5" id="KW-0807">Transducer</keyword>
<keyword evidence="2 5" id="KW-0812">Transmembrane</keyword>
<evidence type="ECO:0000256" key="4">
    <source>
        <dbReference type="ARBA" id="ARBA00023136"/>
    </source>
</evidence>
<keyword evidence="4 6" id="KW-0472">Membrane</keyword>
<evidence type="ECO:0000259" key="7">
    <source>
        <dbReference type="PROSITE" id="PS50262"/>
    </source>
</evidence>
<reference evidence="8 9" key="1">
    <citation type="submission" date="2022-05" db="EMBL/GenBank/DDBJ databases">
        <authorList>
            <consortium name="Genoscope - CEA"/>
            <person name="William W."/>
        </authorList>
    </citation>
    <scope>NUCLEOTIDE SEQUENCE [LARGE SCALE GENOMIC DNA]</scope>
</reference>
<evidence type="ECO:0000256" key="6">
    <source>
        <dbReference type="SAM" id="Phobius"/>
    </source>
</evidence>
<feature type="transmembrane region" description="Helical" evidence="6">
    <location>
        <begin position="151"/>
        <end position="171"/>
    </location>
</feature>
<dbReference type="PANTHER" id="PTHR45698">
    <property type="entry name" value="TRACE AMINE-ASSOCIATED RECEPTOR 19N-RELATED"/>
    <property type="match status" value="1"/>
</dbReference>
<feature type="transmembrane region" description="Helical" evidence="6">
    <location>
        <begin position="391"/>
        <end position="413"/>
    </location>
</feature>
<protein>
    <recommendedName>
        <fullName evidence="7">G-protein coupled receptors family 1 profile domain-containing protein</fullName>
    </recommendedName>
</protein>
<keyword evidence="5" id="KW-0297">G-protein coupled receptor</keyword>
<dbReference type="SUPFAM" id="SSF81321">
    <property type="entry name" value="Family A G protein-coupled receptor-like"/>
    <property type="match status" value="2"/>
</dbReference>
<dbReference type="Gene3D" id="1.20.1070.10">
    <property type="entry name" value="Rhodopsin 7-helix transmembrane proteins"/>
    <property type="match status" value="3"/>
</dbReference>
<feature type="transmembrane region" description="Helical" evidence="6">
    <location>
        <begin position="31"/>
        <end position="56"/>
    </location>
</feature>
<dbReference type="EMBL" id="CALNXK010000005">
    <property type="protein sequence ID" value="CAH3037222.1"/>
    <property type="molecule type" value="Genomic_DNA"/>
</dbReference>
<dbReference type="PANTHER" id="PTHR45698:SF1">
    <property type="entry name" value="TRACE AMINE-ASSOCIATED RECEPTOR 13C-LIKE"/>
    <property type="match status" value="1"/>
</dbReference>
<name>A0ABN8MYS7_9CNID</name>
<dbReference type="InterPro" id="IPR017452">
    <property type="entry name" value="GPCR_Rhodpsn_7TM"/>
</dbReference>
<gene>
    <name evidence="8" type="ORF">PLOB_00035445</name>
</gene>
<comment type="caution">
    <text evidence="8">The sequence shown here is derived from an EMBL/GenBank/DDBJ whole genome shotgun (WGS) entry which is preliminary data.</text>
</comment>
<keyword evidence="3 6" id="KW-1133">Transmembrane helix</keyword>
<feature type="transmembrane region" description="Helical" evidence="6">
    <location>
        <begin position="177"/>
        <end position="200"/>
    </location>
</feature>
<dbReference type="Pfam" id="PF00001">
    <property type="entry name" value="7tm_1"/>
    <property type="match status" value="2"/>
</dbReference>
<feature type="transmembrane region" description="Helical" evidence="6">
    <location>
        <begin position="315"/>
        <end position="339"/>
    </location>
</feature>
<dbReference type="SMART" id="SM01381">
    <property type="entry name" value="7TM_GPCR_Srsx"/>
    <property type="match status" value="1"/>
</dbReference>
<organism evidence="8 9">
    <name type="scientific">Porites lobata</name>
    <dbReference type="NCBI Taxonomy" id="104759"/>
    <lineage>
        <taxon>Eukaryota</taxon>
        <taxon>Metazoa</taxon>
        <taxon>Cnidaria</taxon>
        <taxon>Anthozoa</taxon>
        <taxon>Hexacorallia</taxon>
        <taxon>Scleractinia</taxon>
        <taxon>Fungiina</taxon>
        <taxon>Poritidae</taxon>
        <taxon>Porites</taxon>
    </lineage>
</organism>
<feature type="transmembrane region" description="Helical" evidence="6">
    <location>
        <begin position="447"/>
        <end position="474"/>
    </location>
</feature>
<feature type="transmembrane region" description="Helical" evidence="6">
    <location>
        <begin position="480"/>
        <end position="504"/>
    </location>
</feature>
<proteinExistence type="inferred from homology"/>
<dbReference type="CDD" id="cd00637">
    <property type="entry name" value="7tm_classA_rhodopsin-like"/>
    <property type="match status" value="2"/>
</dbReference>
<dbReference type="PROSITE" id="PS50262">
    <property type="entry name" value="G_PROTEIN_RECEP_F1_2"/>
    <property type="match status" value="1"/>
</dbReference>
<evidence type="ECO:0000256" key="1">
    <source>
        <dbReference type="ARBA" id="ARBA00004370"/>
    </source>
</evidence>
<dbReference type="PROSITE" id="PS00237">
    <property type="entry name" value="G_PROTEIN_RECEP_F1_1"/>
    <property type="match status" value="1"/>
</dbReference>
<feature type="transmembrane region" description="Helical" evidence="6">
    <location>
        <begin position="68"/>
        <end position="88"/>
    </location>
</feature>
<keyword evidence="5" id="KW-0675">Receptor</keyword>
<comment type="subcellular location">
    <subcellularLocation>
        <location evidence="1">Membrane</location>
    </subcellularLocation>
</comment>
<comment type="similarity">
    <text evidence="5">Belongs to the G-protein coupled receptor 1 family.</text>
</comment>
<evidence type="ECO:0000313" key="9">
    <source>
        <dbReference type="Proteomes" id="UP001159405"/>
    </source>
</evidence>
<evidence type="ECO:0000313" key="8">
    <source>
        <dbReference type="EMBL" id="CAH3037222.1"/>
    </source>
</evidence>
<dbReference type="Proteomes" id="UP001159405">
    <property type="component" value="Unassembled WGS sequence"/>
</dbReference>
<dbReference type="PRINTS" id="PR00237">
    <property type="entry name" value="GPCRRHODOPSN"/>
</dbReference>
<evidence type="ECO:0000256" key="3">
    <source>
        <dbReference type="ARBA" id="ARBA00022989"/>
    </source>
</evidence>
<feature type="transmembrane region" description="Helical" evidence="6">
    <location>
        <begin position="351"/>
        <end position="371"/>
    </location>
</feature>
<evidence type="ECO:0000256" key="5">
    <source>
        <dbReference type="RuleBase" id="RU000688"/>
    </source>
</evidence>
<feature type="domain" description="G-protein coupled receptors family 1 profile" evidence="7">
    <location>
        <begin position="48"/>
        <end position="501"/>
    </location>
</feature>